<proteinExistence type="predicted"/>
<dbReference type="AlphaFoldDB" id="A0A0G4EEI1"/>
<dbReference type="EMBL" id="CDMY01000200">
    <property type="protein sequence ID" value="CEL93972.1"/>
    <property type="molecule type" value="Genomic_DNA"/>
</dbReference>
<evidence type="ECO:0000313" key="2">
    <source>
        <dbReference type="Proteomes" id="UP000041254"/>
    </source>
</evidence>
<name>A0A0G4EEI1_VITBC</name>
<accession>A0A0G4EEI1</accession>
<reference evidence="1 2" key="1">
    <citation type="submission" date="2014-11" db="EMBL/GenBank/DDBJ databases">
        <authorList>
            <person name="Zhu J."/>
            <person name="Qi W."/>
            <person name="Song R."/>
        </authorList>
    </citation>
    <scope>NUCLEOTIDE SEQUENCE [LARGE SCALE GENOMIC DNA]</scope>
</reference>
<organism evidence="1 2">
    <name type="scientific">Vitrella brassicaformis (strain CCMP3155)</name>
    <dbReference type="NCBI Taxonomy" id="1169540"/>
    <lineage>
        <taxon>Eukaryota</taxon>
        <taxon>Sar</taxon>
        <taxon>Alveolata</taxon>
        <taxon>Colpodellida</taxon>
        <taxon>Vitrellaceae</taxon>
        <taxon>Vitrella</taxon>
    </lineage>
</organism>
<evidence type="ECO:0000313" key="1">
    <source>
        <dbReference type="EMBL" id="CEL93972.1"/>
    </source>
</evidence>
<dbReference type="PhylomeDB" id="A0A0G4EEI1"/>
<keyword evidence="2" id="KW-1185">Reference proteome</keyword>
<protein>
    <submittedName>
        <fullName evidence="1">Uncharacterized protein</fullName>
    </submittedName>
</protein>
<dbReference type="InParanoid" id="A0A0G4EEI1"/>
<sequence>MRKWVDGYVPGYATPFTSMPGYFAYPTDADEKAKVIRKLSSATAPADIRAAVQEYIQPILPVAWVSKVCANMVIEYCKAKLTSEVLVGLGRDPAPPAKAIALVQGLSAALPSLTETAPPTDSNTPLAILTLPAFHKAIADVDIDAIDEKTYTKLRDLLMSDSELVNTPYLYMYLLALVWVAVMHLHTTKYTNIPLQQEALELSTDGIVGVGLEACFASLPVGGGTADKDKNGGEGEGDK</sequence>
<gene>
    <name evidence="1" type="ORF">Vbra_20317</name>
</gene>
<dbReference type="VEuPathDB" id="CryptoDB:Vbra_20317"/>
<dbReference type="Proteomes" id="UP000041254">
    <property type="component" value="Unassembled WGS sequence"/>
</dbReference>